<evidence type="ECO:0000256" key="1">
    <source>
        <dbReference type="ARBA" id="ARBA00004141"/>
    </source>
</evidence>
<dbReference type="OrthoDB" id="2962993at2759"/>
<comment type="subcellular location">
    <subcellularLocation>
        <location evidence="1">Membrane</location>
        <topology evidence="1">Multi-pass membrane protein</topology>
    </subcellularLocation>
</comment>
<evidence type="ECO:0000256" key="6">
    <source>
        <dbReference type="SAM" id="Phobius"/>
    </source>
</evidence>
<dbReference type="OMA" id="QIYPIQD"/>
<dbReference type="InterPro" id="IPR020846">
    <property type="entry name" value="MFS_dom"/>
</dbReference>
<sequence length="452" mass="49565">MGELQSTTVVADEKASNLDASSIDSGAVANPQVVETIFIDPDEEKAVLRKFDKWVLPQAFVFILLNYLDRSNLGNARVFGFEEDIGLVDNQFGNLVTLFFVPYIITEVFWVTAVKRFGPNYVITVALFGWCIATIATGFVQNYGQALACRMLLGLFEAGVAPAFTFIFSTIYDRESTAKRVALINLANATSGAFGGMFAYAIQTMGTRRGLEAWRWLFIIEGSISLAICGGCLWSFPNKPETAWFLNEDEKALIVAIFGYGTFLPTLIRGFGYNAFEANYLTIPVYALGAISLATQAYWSDRLKKRALFLLVSACPVIAAYLICIGTPNRVAGYVAMFILVTGVYSFSCLMMTWVATNLVPDYKRSVGLPIFASIGNCSGLVAGQLYPKSQSPRYVVGNSISAGLEAVAAIFVALTWLLLRRRNQQKDKLIAEGATSNGMEGDRGLDFKYDL</sequence>
<keyword evidence="9" id="KW-1185">Reference proteome</keyword>
<feature type="transmembrane region" description="Helical" evidence="6">
    <location>
        <begin position="214"/>
        <end position="236"/>
    </location>
</feature>
<gene>
    <name evidence="8" type="ORF">VDBG_01404</name>
</gene>
<dbReference type="GO" id="GO:0016020">
    <property type="term" value="C:membrane"/>
    <property type="evidence" value="ECO:0007669"/>
    <property type="project" value="UniProtKB-SubCell"/>
</dbReference>
<evidence type="ECO:0000259" key="7">
    <source>
        <dbReference type="PROSITE" id="PS50850"/>
    </source>
</evidence>
<dbReference type="GeneID" id="9536416"/>
<evidence type="ECO:0000256" key="3">
    <source>
        <dbReference type="ARBA" id="ARBA00022692"/>
    </source>
</evidence>
<organism evidence="9">
    <name type="scientific">Verticillium alfalfae (strain VaMs.102 / ATCC MYA-4576 / FGSC 10136)</name>
    <name type="common">Verticillium wilt of alfalfa</name>
    <name type="synonym">Verticillium albo-atrum</name>
    <dbReference type="NCBI Taxonomy" id="526221"/>
    <lineage>
        <taxon>Eukaryota</taxon>
        <taxon>Fungi</taxon>
        <taxon>Dikarya</taxon>
        <taxon>Ascomycota</taxon>
        <taxon>Pezizomycotina</taxon>
        <taxon>Sordariomycetes</taxon>
        <taxon>Hypocreomycetidae</taxon>
        <taxon>Glomerellales</taxon>
        <taxon>Plectosphaerellaceae</taxon>
        <taxon>Verticillium</taxon>
    </lineage>
</organism>
<evidence type="ECO:0000256" key="5">
    <source>
        <dbReference type="ARBA" id="ARBA00023136"/>
    </source>
</evidence>
<dbReference type="HOGENOM" id="CLU_001265_0_1_1"/>
<feature type="transmembrane region" description="Helical" evidence="6">
    <location>
        <begin position="367"/>
        <end position="388"/>
    </location>
</feature>
<dbReference type="EMBL" id="DS985214">
    <property type="protein sequence ID" value="EEY15295.1"/>
    <property type="molecule type" value="Genomic_DNA"/>
</dbReference>
<feature type="transmembrane region" description="Helical" evidence="6">
    <location>
        <begin position="121"/>
        <end position="140"/>
    </location>
</feature>
<feature type="transmembrane region" description="Helical" evidence="6">
    <location>
        <begin position="152"/>
        <end position="171"/>
    </location>
</feature>
<dbReference type="GO" id="GO:0022857">
    <property type="term" value="F:transmembrane transporter activity"/>
    <property type="evidence" value="ECO:0007669"/>
    <property type="project" value="InterPro"/>
</dbReference>
<feature type="transmembrane region" description="Helical" evidence="6">
    <location>
        <begin position="183"/>
        <end position="202"/>
    </location>
</feature>
<dbReference type="Pfam" id="PF07690">
    <property type="entry name" value="MFS_1"/>
    <property type="match status" value="1"/>
</dbReference>
<keyword evidence="4 6" id="KW-1133">Transmembrane helix</keyword>
<feature type="transmembrane region" description="Helical" evidence="6">
    <location>
        <begin position="92"/>
        <end position="114"/>
    </location>
</feature>
<dbReference type="PANTHER" id="PTHR43791:SF24">
    <property type="entry name" value="NICOTINIC ACID PLASMA MEMBRANE TRANSPORTER"/>
    <property type="match status" value="1"/>
</dbReference>
<feature type="transmembrane region" description="Helical" evidence="6">
    <location>
        <begin position="278"/>
        <end position="295"/>
    </location>
</feature>
<reference evidence="9" key="1">
    <citation type="journal article" date="2011" name="PLoS Pathog.">
        <title>Comparative genomics yields insights into niche adaptation of plant vascular wilt pathogens.</title>
        <authorList>
            <person name="Klosterman S.J."/>
            <person name="Subbarao K.V."/>
            <person name="Kang S."/>
            <person name="Veronese P."/>
            <person name="Gold S.E."/>
            <person name="Thomma B.P.H.J."/>
            <person name="Chen Z."/>
            <person name="Henrissat B."/>
            <person name="Lee Y.-H."/>
            <person name="Park J."/>
            <person name="Garcia-Pedrajas M.D."/>
            <person name="Barbara D.J."/>
            <person name="Anchieta A."/>
            <person name="de Jonge R."/>
            <person name="Santhanam P."/>
            <person name="Maruthachalam K."/>
            <person name="Atallah Z."/>
            <person name="Amyotte S.G."/>
            <person name="Paz Z."/>
            <person name="Inderbitzin P."/>
            <person name="Hayes R.J."/>
            <person name="Heiman D.I."/>
            <person name="Young S."/>
            <person name="Zeng Q."/>
            <person name="Engels R."/>
            <person name="Galagan J."/>
            <person name="Cuomo C.A."/>
            <person name="Dobinson K.F."/>
            <person name="Ma L.-J."/>
        </authorList>
    </citation>
    <scope>NUCLEOTIDE SEQUENCE [LARGE SCALE GENOMIC DNA]</scope>
    <source>
        <strain evidence="9">VaMs.102 / ATCC MYA-4576 / FGSC 10136</strain>
    </source>
</reference>
<dbReference type="Gene3D" id="1.20.1250.20">
    <property type="entry name" value="MFS general substrate transporter like domains"/>
    <property type="match status" value="2"/>
</dbReference>
<evidence type="ECO:0000256" key="2">
    <source>
        <dbReference type="ARBA" id="ARBA00022448"/>
    </source>
</evidence>
<evidence type="ECO:0000313" key="9">
    <source>
        <dbReference type="Proteomes" id="UP000008698"/>
    </source>
</evidence>
<name>C9S805_VERA1</name>
<keyword evidence="5 6" id="KW-0472">Membrane</keyword>
<dbReference type="FunFam" id="1.20.1250.20:FF:000013">
    <property type="entry name" value="MFS general substrate transporter"/>
    <property type="match status" value="1"/>
</dbReference>
<keyword evidence="2" id="KW-0813">Transport</keyword>
<protein>
    <submittedName>
        <fullName evidence="8">High-affinity nicotinic acid transporter</fullName>
    </submittedName>
</protein>
<dbReference type="eggNOG" id="KOG2533">
    <property type="taxonomic scope" value="Eukaryota"/>
</dbReference>
<dbReference type="SUPFAM" id="SSF103473">
    <property type="entry name" value="MFS general substrate transporter"/>
    <property type="match status" value="1"/>
</dbReference>
<accession>C9S805</accession>
<dbReference type="RefSeq" id="XP_003009721.1">
    <property type="nucleotide sequence ID" value="XM_003009675.1"/>
</dbReference>
<dbReference type="InterPro" id="IPR036259">
    <property type="entry name" value="MFS_trans_sf"/>
</dbReference>
<feature type="domain" description="Major facilitator superfamily (MFS) profile" evidence="7">
    <location>
        <begin position="55"/>
        <end position="452"/>
    </location>
</feature>
<feature type="transmembrane region" description="Helical" evidence="6">
    <location>
        <begin position="334"/>
        <end position="355"/>
    </location>
</feature>
<evidence type="ECO:0000256" key="4">
    <source>
        <dbReference type="ARBA" id="ARBA00022989"/>
    </source>
</evidence>
<dbReference type="PROSITE" id="PS50850">
    <property type="entry name" value="MFS"/>
    <property type="match status" value="1"/>
</dbReference>
<feature type="transmembrane region" description="Helical" evidence="6">
    <location>
        <begin position="307"/>
        <end position="328"/>
    </location>
</feature>
<feature type="transmembrane region" description="Helical" evidence="6">
    <location>
        <begin position="252"/>
        <end position="272"/>
    </location>
</feature>
<dbReference type="InterPro" id="IPR011701">
    <property type="entry name" value="MFS"/>
</dbReference>
<evidence type="ECO:0000313" key="8">
    <source>
        <dbReference type="EMBL" id="EEY15295.1"/>
    </source>
</evidence>
<dbReference type="KEGG" id="val:VDBG_01404"/>
<feature type="transmembrane region" description="Helical" evidence="6">
    <location>
        <begin position="400"/>
        <end position="420"/>
    </location>
</feature>
<keyword evidence="3 6" id="KW-0812">Transmembrane</keyword>
<dbReference type="Proteomes" id="UP000008698">
    <property type="component" value="Unassembled WGS sequence"/>
</dbReference>
<proteinExistence type="predicted"/>
<dbReference type="PANTHER" id="PTHR43791">
    <property type="entry name" value="PERMEASE-RELATED"/>
    <property type="match status" value="1"/>
</dbReference>
<dbReference type="AlphaFoldDB" id="C9S805"/>